<feature type="transmembrane region" description="Helical" evidence="17">
    <location>
        <begin position="20"/>
        <end position="39"/>
    </location>
</feature>
<reference evidence="19" key="1">
    <citation type="submission" date="2024-06" db="EMBL/GenBank/DDBJ databases">
        <title>Genomic investigations of benthic invertebrates from the Clarion-Clipperton fields of polymetallic nodules.</title>
        <authorList>
            <person name="Gastineau R."/>
            <person name="Dabek P."/>
            <person name="Mianowicz K."/>
            <person name="Otis C."/>
            <person name="Stoyanova V."/>
            <person name="Krawcewicz A."/>
            <person name="Abramowski T."/>
        </authorList>
    </citation>
    <scope>NUCLEOTIDE SEQUENCE</scope>
</reference>
<feature type="transmembrane region" description="Helical" evidence="17">
    <location>
        <begin position="105"/>
        <end position="126"/>
    </location>
</feature>
<evidence type="ECO:0000259" key="18">
    <source>
        <dbReference type="Pfam" id="PF00361"/>
    </source>
</evidence>
<keyword evidence="6 17" id="KW-0679">Respiratory chain</keyword>
<feature type="domain" description="NADH:quinone oxidoreductase/Mrp antiporter transmembrane" evidence="18">
    <location>
        <begin position="75"/>
        <end position="269"/>
    </location>
</feature>
<evidence type="ECO:0000256" key="16">
    <source>
        <dbReference type="ARBA" id="ARBA00049551"/>
    </source>
</evidence>
<evidence type="ECO:0000256" key="1">
    <source>
        <dbReference type="ARBA" id="ARBA00004448"/>
    </source>
</evidence>
<keyword evidence="7 17" id="KW-0812">Transmembrane</keyword>
<feature type="transmembrane region" description="Helical" evidence="17">
    <location>
        <begin position="256"/>
        <end position="276"/>
    </location>
</feature>
<evidence type="ECO:0000256" key="13">
    <source>
        <dbReference type="ARBA" id="ARBA00023075"/>
    </source>
</evidence>
<feature type="transmembrane region" description="Helical" evidence="17">
    <location>
        <begin position="159"/>
        <end position="179"/>
    </location>
</feature>
<dbReference type="AlphaFoldDB" id="A0AAU8L3X4"/>
<dbReference type="GO" id="GO:0008137">
    <property type="term" value="F:NADH dehydrogenase (ubiquinone) activity"/>
    <property type="evidence" value="ECO:0007669"/>
    <property type="project" value="UniProtKB-EC"/>
</dbReference>
<comment type="function">
    <text evidence="17">Core subunit of the mitochondrial membrane respiratory chain NADH dehydrogenase (Complex I) which catalyzes electron transfer from NADH through the respiratory chain, using ubiquinone as an electron acceptor. Essential for the catalytic activity and assembly of complex I.</text>
</comment>
<dbReference type="InterPro" id="IPR003917">
    <property type="entry name" value="NADH_UbQ_OxRdtase_chain2"/>
</dbReference>
<evidence type="ECO:0000256" key="11">
    <source>
        <dbReference type="ARBA" id="ARBA00022989"/>
    </source>
</evidence>
<dbReference type="InterPro" id="IPR001750">
    <property type="entry name" value="ND/Mrp_TM"/>
</dbReference>
<evidence type="ECO:0000256" key="9">
    <source>
        <dbReference type="ARBA" id="ARBA00022967"/>
    </source>
</evidence>
<dbReference type="PANTHER" id="PTHR46552:SF1">
    <property type="entry name" value="NADH-UBIQUINONE OXIDOREDUCTASE CHAIN 2"/>
    <property type="match status" value="1"/>
</dbReference>
<dbReference type="GO" id="GO:0006120">
    <property type="term" value="P:mitochondrial electron transport, NADH to ubiquinone"/>
    <property type="evidence" value="ECO:0007669"/>
    <property type="project" value="InterPro"/>
</dbReference>
<evidence type="ECO:0000256" key="12">
    <source>
        <dbReference type="ARBA" id="ARBA00023027"/>
    </source>
</evidence>
<sequence length="327" mass="36123">MLFSCTLLTGTTLIFFAPNWFTAWIGLEINLYSFIPIMINSSTTQQKEASMKYFLAQAVGSGLLLIGTLALTSFNSATLMILMALLLKAGVAPFHFWFPSVMSALPWASCILLSTTQKLGPALLIIQMFTPSALILMIISSLSALVGGIGGLNQSQTRAIIAYSSIGHMGWVFGVSIINTPLSKLMLLNYMTTVTSIIILLMMSTSKSSNQPMIPSDLSPLIKTMLVFLFMSLGGLPPFFGFFPKLFIIMELMTNNFIKLSLFLILGSMLNLYYYMKIMYTSFFSMPLKTSMFAKPLMKTTMFITLLMLSSAVIQLSLLITFPWLSS</sequence>
<dbReference type="Pfam" id="PF00361">
    <property type="entry name" value="Proton_antipo_M"/>
    <property type="match status" value="1"/>
</dbReference>
<proteinExistence type="inferred from homology"/>
<dbReference type="PANTHER" id="PTHR46552">
    <property type="entry name" value="NADH-UBIQUINONE OXIDOREDUCTASE CHAIN 2"/>
    <property type="match status" value="1"/>
</dbReference>
<keyword evidence="11 17" id="KW-1133">Transmembrane helix</keyword>
<feature type="transmembrane region" description="Helical" evidence="17">
    <location>
        <begin position="297"/>
        <end position="325"/>
    </location>
</feature>
<evidence type="ECO:0000256" key="8">
    <source>
        <dbReference type="ARBA" id="ARBA00022792"/>
    </source>
</evidence>
<dbReference type="EMBL" id="PP990759">
    <property type="protein sequence ID" value="XCN35379.1"/>
    <property type="molecule type" value="Genomic_DNA"/>
</dbReference>
<keyword evidence="8 17" id="KW-0999">Mitochondrion inner membrane</keyword>
<evidence type="ECO:0000313" key="19">
    <source>
        <dbReference type="EMBL" id="XCN35379.1"/>
    </source>
</evidence>
<evidence type="ECO:0000256" key="14">
    <source>
        <dbReference type="ARBA" id="ARBA00023128"/>
    </source>
</evidence>
<keyword evidence="13 17" id="KW-0830">Ubiquinone</keyword>
<evidence type="ECO:0000256" key="5">
    <source>
        <dbReference type="ARBA" id="ARBA00022448"/>
    </source>
</evidence>
<dbReference type="EC" id="7.1.1.2" evidence="3 17"/>
<evidence type="ECO:0000256" key="6">
    <source>
        <dbReference type="ARBA" id="ARBA00022660"/>
    </source>
</evidence>
<dbReference type="GO" id="GO:0005743">
    <property type="term" value="C:mitochondrial inner membrane"/>
    <property type="evidence" value="ECO:0007669"/>
    <property type="project" value="UniProtKB-SubCell"/>
</dbReference>
<dbReference type="InterPro" id="IPR050175">
    <property type="entry name" value="Complex_I_Subunit_2"/>
</dbReference>
<feature type="transmembrane region" description="Helical" evidence="17">
    <location>
        <begin position="185"/>
        <end position="204"/>
    </location>
</feature>
<accession>A0AAU8L3X4</accession>
<dbReference type="PRINTS" id="PR01436">
    <property type="entry name" value="NADHDHGNASE2"/>
</dbReference>
<evidence type="ECO:0000256" key="3">
    <source>
        <dbReference type="ARBA" id="ARBA00012944"/>
    </source>
</evidence>
<evidence type="ECO:0000256" key="2">
    <source>
        <dbReference type="ARBA" id="ARBA00007012"/>
    </source>
</evidence>
<keyword evidence="12 17" id="KW-0520">NAD</keyword>
<evidence type="ECO:0000256" key="10">
    <source>
        <dbReference type="ARBA" id="ARBA00022982"/>
    </source>
</evidence>
<protein>
    <recommendedName>
        <fullName evidence="4 17">NADH-ubiquinone oxidoreductase chain 2</fullName>
        <ecNumber evidence="3 17">7.1.1.2</ecNumber>
    </recommendedName>
</protein>
<comment type="similarity">
    <text evidence="2 17">Belongs to the complex I subunit 2 family.</text>
</comment>
<keyword evidence="15 17" id="KW-0472">Membrane</keyword>
<geneLocation type="mitochondrion" evidence="19"/>
<evidence type="ECO:0000256" key="15">
    <source>
        <dbReference type="ARBA" id="ARBA00023136"/>
    </source>
</evidence>
<feature type="transmembrane region" description="Helical" evidence="17">
    <location>
        <begin position="225"/>
        <end position="250"/>
    </location>
</feature>
<keyword evidence="10 17" id="KW-0249">Electron transport</keyword>
<gene>
    <name evidence="19" type="primary">ND2</name>
</gene>
<keyword evidence="9 17" id="KW-1278">Translocase</keyword>
<comment type="catalytic activity">
    <reaction evidence="16 17">
        <text>a ubiquinone + NADH + 5 H(+)(in) = a ubiquinol + NAD(+) + 4 H(+)(out)</text>
        <dbReference type="Rhea" id="RHEA:29091"/>
        <dbReference type="Rhea" id="RHEA-COMP:9565"/>
        <dbReference type="Rhea" id="RHEA-COMP:9566"/>
        <dbReference type="ChEBI" id="CHEBI:15378"/>
        <dbReference type="ChEBI" id="CHEBI:16389"/>
        <dbReference type="ChEBI" id="CHEBI:17976"/>
        <dbReference type="ChEBI" id="CHEBI:57540"/>
        <dbReference type="ChEBI" id="CHEBI:57945"/>
        <dbReference type="EC" id="7.1.1.2"/>
    </reaction>
</comment>
<name>A0AAU8L3X4_9ANNE</name>
<comment type="subcellular location">
    <subcellularLocation>
        <location evidence="1 17">Mitochondrion inner membrane</location>
        <topology evidence="1 17">Multi-pass membrane protein</topology>
    </subcellularLocation>
</comment>
<feature type="transmembrane region" description="Helical" evidence="17">
    <location>
        <begin position="132"/>
        <end position="152"/>
    </location>
</feature>
<keyword evidence="14 17" id="KW-0496">Mitochondrion</keyword>
<organism evidence="19">
    <name type="scientific">Polychaeta sp</name>
    <dbReference type="NCBI Taxonomy" id="3061522"/>
    <lineage>
        <taxon>Eukaryota</taxon>
        <taxon>Metazoa</taxon>
        <taxon>Spiralia</taxon>
        <taxon>Lophotrochozoa</taxon>
        <taxon>Annelida</taxon>
        <taxon>Polychaeta</taxon>
    </lineage>
</organism>
<keyword evidence="5" id="KW-0813">Transport</keyword>
<evidence type="ECO:0000256" key="17">
    <source>
        <dbReference type="RuleBase" id="RU003403"/>
    </source>
</evidence>
<evidence type="ECO:0000256" key="7">
    <source>
        <dbReference type="ARBA" id="ARBA00022692"/>
    </source>
</evidence>
<evidence type="ECO:0000256" key="4">
    <source>
        <dbReference type="ARBA" id="ARBA00021008"/>
    </source>
</evidence>